<comment type="caution">
    <text evidence="8">The sequence shown here is derived from an EMBL/GenBank/DDBJ whole genome shotgun (WGS) entry which is preliminary data.</text>
</comment>
<sequence>MWNWLTLAFLWIANAKYEADKITSLPFYHGADLNFDCYSGYLQTLSGTFFYFFAESSRNPETDPLVLWFVGQSAFSFRLQLVVVSDLCVCMCAYEYKKRLNGGPGCSSLLGAFTELGPFHPYENGEKVEYNPYSWNGLANMLFLESPGCVGFSYPNTELSYMHLRKKKKRNTTYTHIHVHIHMHMHMHIQIWT</sequence>
<evidence type="ECO:0000256" key="2">
    <source>
        <dbReference type="ARBA" id="ARBA00022645"/>
    </source>
</evidence>
<proteinExistence type="inferred from homology"/>
<dbReference type="GO" id="GO:0006508">
    <property type="term" value="P:proteolysis"/>
    <property type="evidence" value="ECO:0007669"/>
    <property type="project" value="UniProtKB-KW"/>
</dbReference>
<evidence type="ECO:0000256" key="3">
    <source>
        <dbReference type="ARBA" id="ARBA00022670"/>
    </source>
</evidence>
<keyword evidence="9" id="KW-1185">Reference proteome</keyword>
<evidence type="ECO:0000256" key="1">
    <source>
        <dbReference type="ARBA" id="ARBA00009431"/>
    </source>
</evidence>
<protein>
    <submittedName>
        <fullName evidence="8">Uncharacterized protein</fullName>
    </submittedName>
</protein>
<evidence type="ECO:0000313" key="8">
    <source>
        <dbReference type="EMBL" id="ETO18792.1"/>
    </source>
</evidence>
<dbReference type="PANTHER" id="PTHR11802:SF3">
    <property type="entry name" value="RETINOID-INDUCIBLE SERINE CARBOXYPEPTIDASE"/>
    <property type="match status" value="1"/>
</dbReference>
<dbReference type="PANTHER" id="PTHR11802">
    <property type="entry name" value="SERINE PROTEASE FAMILY S10 SERINE CARBOXYPEPTIDASE"/>
    <property type="match status" value="1"/>
</dbReference>
<keyword evidence="2" id="KW-0121">Carboxypeptidase</keyword>
<dbReference type="InterPro" id="IPR029058">
    <property type="entry name" value="AB_hydrolase_fold"/>
</dbReference>
<reference evidence="8 9" key="1">
    <citation type="journal article" date="2013" name="Curr. Biol.">
        <title>The Genome of the Foraminiferan Reticulomyxa filosa.</title>
        <authorList>
            <person name="Glockner G."/>
            <person name="Hulsmann N."/>
            <person name="Schleicher M."/>
            <person name="Noegel A.A."/>
            <person name="Eichinger L."/>
            <person name="Gallinger C."/>
            <person name="Pawlowski J."/>
            <person name="Sierra R."/>
            <person name="Euteneuer U."/>
            <person name="Pillet L."/>
            <person name="Moustafa A."/>
            <person name="Platzer M."/>
            <person name="Groth M."/>
            <person name="Szafranski K."/>
            <person name="Schliwa M."/>
        </authorList>
    </citation>
    <scope>NUCLEOTIDE SEQUENCE [LARGE SCALE GENOMIC DNA]</scope>
</reference>
<keyword evidence="6" id="KW-0325">Glycoprotein</keyword>
<gene>
    <name evidence="8" type="ORF">RFI_18456</name>
</gene>
<dbReference type="GO" id="GO:0004185">
    <property type="term" value="F:serine-type carboxypeptidase activity"/>
    <property type="evidence" value="ECO:0007669"/>
    <property type="project" value="InterPro"/>
</dbReference>
<name>X6N0E8_RETFI</name>
<evidence type="ECO:0000256" key="5">
    <source>
        <dbReference type="ARBA" id="ARBA00022801"/>
    </source>
</evidence>
<organism evidence="8 9">
    <name type="scientific">Reticulomyxa filosa</name>
    <dbReference type="NCBI Taxonomy" id="46433"/>
    <lineage>
        <taxon>Eukaryota</taxon>
        <taxon>Sar</taxon>
        <taxon>Rhizaria</taxon>
        <taxon>Retaria</taxon>
        <taxon>Foraminifera</taxon>
        <taxon>Monothalamids</taxon>
        <taxon>Reticulomyxidae</taxon>
        <taxon>Reticulomyxa</taxon>
    </lineage>
</organism>
<feature type="chain" id="PRO_5004975675" evidence="7">
    <location>
        <begin position="20"/>
        <end position="193"/>
    </location>
</feature>
<evidence type="ECO:0000256" key="6">
    <source>
        <dbReference type="ARBA" id="ARBA00023180"/>
    </source>
</evidence>
<dbReference type="Proteomes" id="UP000023152">
    <property type="component" value="Unassembled WGS sequence"/>
</dbReference>
<evidence type="ECO:0000256" key="4">
    <source>
        <dbReference type="ARBA" id="ARBA00022729"/>
    </source>
</evidence>
<evidence type="ECO:0000313" key="9">
    <source>
        <dbReference type="Proteomes" id="UP000023152"/>
    </source>
</evidence>
<keyword evidence="5" id="KW-0378">Hydrolase</keyword>
<dbReference type="OrthoDB" id="443318at2759"/>
<dbReference type="EMBL" id="ASPP01014390">
    <property type="protein sequence ID" value="ETO18792.1"/>
    <property type="molecule type" value="Genomic_DNA"/>
</dbReference>
<keyword evidence="4 7" id="KW-0732">Signal</keyword>
<dbReference type="Gene3D" id="3.40.50.1820">
    <property type="entry name" value="alpha/beta hydrolase"/>
    <property type="match status" value="1"/>
</dbReference>
<evidence type="ECO:0000256" key="7">
    <source>
        <dbReference type="SAM" id="SignalP"/>
    </source>
</evidence>
<dbReference type="InterPro" id="IPR001563">
    <property type="entry name" value="Peptidase_S10"/>
</dbReference>
<dbReference type="SUPFAM" id="SSF53474">
    <property type="entry name" value="alpha/beta-Hydrolases"/>
    <property type="match status" value="1"/>
</dbReference>
<dbReference type="AlphaFoldDB" id="X6N0E8"/>
<feature type="signal peptide" evidence="7">
    <location>
        <begin position="1"/>
        <end position="19"/>
    </location>
</feature>
<keyword evidence="3" id="KW-0645">Protease</keyword>
<comment type="similarity">
    <text evidence="1">Belongs to the peptidase S10 family.</text>
</comment>
<dbReference type="Pfam" id="PF00450">
    <property type="entry name" value="Peptidase_S10"/>
    <property type="match status" value="2"/>
</dbReference>
<accession>X6N0E8</accession>